<accession>A0A1V6PIY6</accession>
<evidence type="ECO:0000313" key="1">
    <source>
        <dbReference type="EMBL" id="OQD77010.1"/>
    </source>
</evidence>
<evidence type="ECO:0000313" key="2">
    <source>
        <dbReference type="Proteomes" id="UP000191522"/>
    </source>
</evidence>
<dbReference type="InterPro" id="IPR015424">
    <property type="entry name" value="PyrdxlP-dep_Trfase"/>
</dbReference>
<protein>
    <recommendedName>
        <fullName evidence="3">Aminotransferase class I/classII domain-containing protein</fullName>
    </recommendedName>
</protein>
<organism evidence="1 2">
    <name type="scientific">Penicillium decumbens</name>
    <dbReference type="NCBI Taxonomy" id="69771"/>
    <lineage>
        <taxon>Eukaryota</taxon>
        <taxon>Fungi</taxon>
        <taxon>Dikarya</taxon>
        <taxon>Ascomycota</taxon>
        <taxon>Pezizomycotina</taxon>
        <taxon>Eurotiomycetes</taxon>
        <taxon>Eurotiomycetidae</taxon>
        <taxon>Eurotiales</taxon>
        <taxon>Aspergillaceae</taxon>
        <taxon>Penicillium</taxon>
    </lineage>
</organism>
<proteinExistence type="predicted"/>
<sequence>MNADQLLTIEAGVGHSSPRLSTERILARRTASTLAKGEGCRKQLSDAHAYTANYVKSHGIEYAPGCNAAFFLWVNLGKRYRELHPEVSEDEDIGEKVMQQLLKHRVFLASGALFGSEKSGWFRIVFSHQRDYLDEALED</sequence>
<reference evidence="2" key="1">
    <citation type="journal article" date="2017" name="Nat. Microbiol.">
        <title>Global analysis of biosynthetic gene clusters reveals vast potential of secondary metabolite production in Penicillium species.</title>
        <authorList>
            <person name="Nielsen J.C."/>
            <person name="Grijseels S."/>
            <person name="Prigent S."/>
            <person name="Ji B."/>
            <person name="Dainat J."/>
            <person name="Nielsen K.F."/>
            <person name="Frisvad J.C."/>
            <person name="Workman M."/>
            <person name="Nielsen J."/>
        </authorList>
    </citation>
    <scope>NUCLEOTIDE SEQUENCE [LARGE SCALE GENOMIC DNA]</scope>
    <source>
        <strain evidence="2">IBT 11843</strain>
    </source>
</reference>
<keyword evidence="2" id="KW-1185">Reference proteome</keyword>
<gene>
    <name evidence="1" type="ORF">PENDEC_c003G05619</name>
</gene>
<dbReference type="SUPFAM" id="SSF53383">
    <property type="entry name" value="PLP-dependent transferases"/>
    <property type="match status" value="1"/>
</dbReference>
<dbReference type="Gene3D" id="3.90.1150.10">
    <property type="entry name" value="Aspartate Aminotransferase, domain 1"/>
    <property type="match status" value="1"/>
</dbReference>
<dbReference type="OrthoDB" id="7042322at2759"/>
<dbReference type="EMBL" id="MDYL01000003">
    <property type="protein sequence ID" value="OQD77010.1"/>
    <property type="molecule type" value="Genomic_DNA"/>
</dbReference>
<evidence type="ECO:0008006" key="3">
    <source>
        <dbReference type="Google" id="ProtNLM"/>
    </source>
</evidence>
<dbReference type="AlphaFoldDB" id="A0A1V6PIY6"/>
<name>A0A1V6PIY6_PENDC</name>
<dbReference type="STRING" id="69771.A0A1V6PIY6"/>
<dbReference type="InterPro" id="IPR015422">
    <property type="entry name" value="PyrdxlP-dep_Trfase_small"/>
</dbReference>
<comment type="caution">
    <text evidence="1">The sequence shown here is derived from an EMBL/GenBank/DDBJ whole genome shotgun (WGS) entry which is preliminary data.</text>
</comment>
<dbReference type="Proteomes" id="UP000191522">
    <property type="component" value="Unassembled WGS sequence"/>
</dbReference>